<gene>
    <name evidence="5" type="ORF">SNE40_000361</name>
</gene>
<comment type="caution">
    <text evidence="5">The sequence shown here is derived from an EMBL/GenBank/DDBJ whole genome shotgun (WGS) entry which is preliminary data.</text>
</comment>
<keyword evidence="2" id="KW-0677">Repeat</keyword>
<evidence type="ECO:0000256" key="4">
    <source>
        <dbReference type="ARBA" id="ARBA00039295"/>
    </source>
</evidence>
<protein>
    <recommendedName>
        <fullName evidence="4">Rab9 effector protein with kelch motifs</fullName>
    </recommendedName>
</protein>
<organism evidence="5 6">
    <name type="scientific">Patella caerulea</name>
    <name type="common">Rayed Mediterranean limpet</name>
    <dbReference type="NCBI Taxonomy" id="87958"/>
    <lineage>
        <taxon>Eukaryota</taxon>
        <taxon>Metazoa</taxon>
        <taxon>Spiralia</taxon>
        <taxon>Lophotrochozoa</taxon>
        <taxon>Mollusca</taxon>
        <taxon>Gastropoda</taxon>
        <taxon>Patellogastropoda</taxon>
        <taxon>Patelloidea</taxon>
        <taxon>Patellidae</taxon>
        <taxon>Patella</taxon>
    </lineage>
</organism>
<comment type="function">
    <text evidence="3">Rab9 effector required for endosome to trans-Golgi network (TGN) transport.</text>
</comment>
<evidence type="ECO:0000313" key="6">
    <source>
        <dbReference type="Proteomes" id="UP001347796"/>
    </source>
</evidence>
<dbReference type="PANTHER" id="PTHR46647">
    <property type="entry name" value="RAB9 EFFECTOR PROTEIN WITH KELCH MOTIFS"/>
    <property type="match status" value="1"/>
</dbReference>
<dbReference type="InterPro" id="IPR052124">
    <property type="entry name" value="Rab9_kelch_effector"/>
</dbReference>
<dbReference type="AlphaFoldDB" id="A0AAN8KGW0"/>
<evidence type="ECO:0000256" key="3">
    <source>
        <dbReference type="ARBA" id="ARBA00037224"/>
    </source>
</evidence>
<name>A0AAN8KGW0_PATCE</name>
<dbReference type="InterPro" id="IPR015915">
    <property type="entry name" value="Kelch-typ_b-propeller"/>
</dbReference>
<sequence>MELHPILEKDTQPNSGLWYVLSALGDSPTMRVGHTCTYIKGPDESSKGRVYVIGGADPSGSFGDVYVLDLENLQWDTMDTPGFKSRYEHVAFVPEIHPDKIYIFGGADQTGNLNDIQVLDITTNNWSNLTVQGTPPSPRTHHTTAVVGNKMVVYSGGHSGADPVGDRKIHVFDVSTSTWSQPSIKGDPPKPRHGHVMVSLGNKIYVHGGMATATFYDDLHVLDLAKESWTSIKKKKSSPSARAAHGGAVHGTNLYIFGGMNKDGALDDMHKLDTGKKFEIY</sequence>
<dbReference type="PANTHER" id="PTHR46647:SF1">
    <property type="entry name" value="RAB9 EFFECTOR PROTEIN WITH KELCH MOTIFS"/>
    <property type="match status" value="1"/>
</dbReference>
<dbReference type="InterPro" id="IPR006652">
    <property type="entry name" value="Kelch_1"/>
</dbReference>
<evidence type="ECO:0000256" key="2">
    <source>
        <dbReference type="ARBA" id="ARBA00022737"/>
    </source>
</evidence>
<dbReference type="Gene3D" id="2.120.10.80">
    <property type="entry name" value="Kelch-type beta propeller"/>
    <property type="match status" value="2"/>
</dbReference>
<proteinExistence type="predicted"/>
<dbReference type="SUPFAM" id="SSF117281">
    <property type="entry name" value="Kelch motif"/>
    <property type="match status" value="1"/>
</dbReference>
<dbReference type="SMART" id="SM00612">
    <property type="entry name" value="Kelch"/>
    <property type="match status" value="2"/>
</dbReference>
<accession>A0AAN8KGW0</accession>
<keyword evidence="1" id="KW-0880">Kelch repeat</keyword>
<evidence type="ECO:0000313" key="5">
    <source>
        <dbReference type="EMBL" id="KAK6194813.1"/>
    </source>
</evidence>
<dbReference type="Pfam" id="PF24681">
    <property type="entry name" value="Kelch_KLHDC2_KLHL20_DRC7"/>
    <property type="match status" value="1"/>
</dbReference>
<reference evidence="5 6" key="1">
    <citation type="submission" date="2024-01" db="EMBL/GenBank/DDBJ databases">
        <title>The genome of the rayed Mediterranean limpet Patella caerulea (Linnaeus, 1758).</title>
        <authorList>
            <person name="Anh-Thu Weber A."/>
            <person name="Halstead-Nussloch G."/>
        </authorList>
    </citation>
    <scope>NUCLEOTIDE SEQUENCE [LARGE SCALE GENOMIC DNA]</scope>
    <source>
        <strain evidence="5">AATW-2023a</strain>
        <tissue evidence="5">Whole specimen</tissue>
    </source>
</reference>
<keyword evidence="6" id="KW-1185">Reference proteome</keyword>
<dbReference type="EMBL" id="JAZGQO010000001">
    <property type="protein sequence ID" value="KAK6194813.1"/>
    <property type="molecule type" value="Genomic_DNA"/>
</dbReference>
<evidence type="ECO:0000256" key="1">
    <source>
        <dbReference type="ARBA" id="ARBA00022441"/>
    </source>
</evidence>
<dbReference type="Proteomes" id="UP001347796">
    <property type="component" value="Unassembled WGS sequence"/>
</dbReference>